<proteinExistence type="predicted"/>
<feature type="region of interest" description="Disordered" evidence="1">
    <location>
        <begin position="1"/>
        <end position="23"/>
    </location>
</feature>
<dbReference type="Proteomes" id="UP000474758">
    <property type="component" value="Unassembled WGS sequence"/>
</dbReference>
<protein>
    <submittedName>
        <fullName evidence="2">DUF4177 domain-containing protein</fullName>
    </submittedName>
</protein>
<name>A0A6M1TMU5_9RHOB</name>
<comment type="caution">
    <text evidence="2">The sequence shown here is derived from an EMBL/GenBank/DDBJ whole genome shotgun (WGS) entry which is preliminary data.</text>
</comment>
<organism evidence="2 3">
    <name type="scientific">Paragemmobacter kunshanensis</name>
    <dbReference type="NCBI Taxonomy" id="2583234"/>
    <lineage>
        <taxon>Bacteria</taxon>
        <taxon>Pseudomonadati</taxon>
        <taxon>Pseudomonadota</taxon>
        <taxon>Alphaproteobacteria</taxon>
        <taxon>Rhodobacterales</taxon>
        <taxon>Paracoccaceae</taxon>
        <taxon>Paragemmobacter</taxon>
    </lineage>
</organism>
<feature type="region of interest" description="Disordered" evidence="1">
    <location>
        <begin position="102"/>
        <end position="125"/>
    </location>
</feature>
<evidence type="ECO:0000256" key="1">
    <source>
        <dbReference type="SAM" id="MobiDB-lite"/>
    </source>
</evidence>
<gene>
    <name evidence="2" type="ORF">G5V65_10505</name>
</gene>
<accession>A0A6M1TMU5</accession>
<evidence type="ECO:0000313" key="2">
    <source>
        <dbReference type="EMBL" id="NGQ91329.1"/>
    </source>
</evidence>
<evidence type="ECO:0000313" key="3">
    <source>
        <dbReference type="Proteomes" id="UP000474758"/>
    </source>
</evidence>
<keyword evidence="3" id="KW-1185">Reference proteome</keyword>
<dbReference type="AlphaFoldDB" id="A0A6M1TMU5"/>
<dbReference type="RefSeq" id="WP_165049751.1">
    <property type="nucleotide sequence ID" value="NZ_JAALFE010000009.1"/>
</dbReference>
<reference evidence="2 3" key="1">
    <citation type="submission" date="2020-02" db="EMBL/GenBank/DDBJ databases">
        <title>Rhodobacter translucens sp. nov., a novel bacterium isolated from activated sludge.</title>
        <authorList>
            <person name="Liu J."/>
        </authorList>
    </citation>
    <scope>NUCLEOTIDE SEQUENCE [LARGE SCALE GENOMIC DNA]</scope>
    <source>
        <strain evidence="2 3">HX-7-19</strain>
    </source>
</reference>
<sequence length="125" mass="13506">MQRHEYKVIPAPRRGTKSREAKTNEDRFALTLSLLMNDLGRDGWDYVRAETLPTEERAGFTKTRVVEQTVLIFRRSLAGPAALVNPAEGGVAAFRPQAAAEAAAPRLGPAVEPAPGQAPSIGRAE</sequence>
<dbReference type="EMBL" id="JAALFE010000009">
    <property type="protein sequence ID" value="NGQ91329.1"/>
    <property type="molecule type" value="Genomic_DNA"/>
</dbReference>